<feature type="region of interest" description="Disordered" evidence="6">
    <location>
        <begin position="17"/>
        <end position="84"/>
    </location>
</feature>
<comment type="similarity">
    <text evidence="2">Belongs to the tubulin family.</text>
</comment>
<dbReference type="InterPro" id="IPR036525">
    <property type="entry name" value="Tubulin/FtsZ_GTPase_sf"/>
</dbReference>
<feature type="region of interest" description="Disordered" evidence="6">
    <location>
        <begin position="182"/>
        <end position="210"/>
    </location>
</feature>
<sequence>AAALLLAAEDVRQYASAAEAVSAPRIPKQADADPPTPAPPPLHRSATIAAKPAATMRQPKAAVASSGRFASRQKGSSCSCSTHSGGRMKASGAAVRMPWNNVKTRCCHGDQKCTADDGAGDCHVAPERRAGALEQKGLHDLSDYEAVNWEGEHERCSEQQPGEVDQVVPAAVIFQHIGLHSRGEGGEAEGAEDAEDQQAAANGGVRHERPARQAATLQRVKAQLRICAHFAARVKPFLLHSITNCPASQDPFAMREILTVQVGGAGIRLGNQFWDYIRTEHGVDHLGVYHGNSHLQLQYIDVYFSDIEMKRHVPRAILVDSGNVTDSTKYNRWQLPMLITLPHVSGSAGTGNVFSHGLLHRSKVVDNLMENFRRVSETLESLQAVQVIHAIGGGTGSGLVSAFLRELRDDNTRLVTTWTVLPSPVVSDKVVEPYNAVLSVPALIDSADVVCAIDNEALARIGSGKLRTAHPNYDVMNSVAALAMSGTTACVRFPGQQNSDWRGVTANLVPFPRLHFLTLSQAPLARNFAEQSRNLGPQGLMQELVSRENFLMHWDDKQARYLACAALFRGRLSMAQVDAAVAKANGRIASSGLVPDAVMRSVCDIPPPGFTASGTLVANHTAVARALARSVDKFRKMFKKRAFMHWYEGLTEADFAEAEKRTVDLVAEYIQLERQPKQASGVDEQW</sequence>
<evidence type="ECO:0000313" key="9">
    <source>
        <dbReference type="WBParaSite" id="maker-uti_cns_0008694-snap-gene-0.2-mRNA-1"/>
    </source>
</evidence>
<dbReference type="PRINTS" id="PR01161">
    <property type="entry name" value="TUBULIN"/>
</dbReference>
<dbReference type="CDD" id="cd02187">
    <property type="entry name" value="beta_tubulin"/>
    <property type="match status" value="1"/>
</dbReference>
<keyword evidence="8" id="KW-1185">Reference proteome</keyword>
<dbReference type="WBParaSite" id="maker-uti_cns_0008694-snap-gene-0.2-mRNA-1">
    <property type="protein sequence ID" value="maker-uti_cns_0008694-snap-gene-0.2-mRNA-1"/>
    <property type="gene ID" value="maker-uti_cns_0008694-snap-gene-0.2"/>
</dbReference>
<dbReference type="InterPro" id="IPR008280">
    <property type="entry name" value="Tub_FtsZ_C"/>
</dbReference>
<dbReference type="GO" id="GO:0007017">
    <property type="term" value="P:microtubule-based process"/>
    <property type="evidence" value="ECO:0007669"/>
    <property type="project" value="InterPro"/>
</dbReference>
<feature type="compositionally biased region" description="Acidic residues" evidence="6">
    <location>
        <begin position="186"/>
        <end position="196"/>
    </location>
</feature>
<dbReference type="GO" id="GO:0005874">
    <property type="term" value="C:microtubule"/>
    <property type="evidence" value="ECO:0007669"/>
    <property type="project" value="UniProtKB-KW"/>
</dbReference>
<dbReference type="SUPFAM" id="SSF55307">
    <property type="entry name" value="Tubulin C-terminal domain-like"/>
    <property type="match status" value="1"/>
</dbReference>
<reference evidence="9" key="1">
    <citation type="submission" date="2016-11" db="UniProtKB">
        <authorList>
            <consortium name="WormBaseParasite"/>
        </authorList>
    </citation>
    <scope>IDENTIFICATION</scope>
</reference>
<dbReference type="Gene3D" id="3.40.50.1440">
    <property type="entry name" value="Tubulin/FtsZ, GTPase domain"/>
    <property type="match status" value="1"/>
</dbReference>
<dbReference type="InterPro" id="IPR003008">
    <property type="entry name" value="Tubulin_FtsZ_GTPase"/>
</dbReference>
<dbReference type="GO" id="GO:0005200">
    <property type="term" value="F:structural constituent of cytoskeleton"/>
    <property type="evidence" value="ECO:0007669"/>
    <property type="project" value="InterPro"/>
</dbReference>
<evidence type="ECO:0000256" key="1">
    <source>
        <dbReference type="ARBA" id="ARBA00001946"/>
    </source>
</evidence>
<evidence type="ECO:0000313" key="8">
    <source>
        <dbReference type="Proteomes" id="UP000095280"/>
    </source>
</evidence>
<keyword evidence="3" id="KW-0493">Microtubule</keyword>
<dbReference type="AlphaFoldDB" id="A0A1I8HZJ2"/>
<evidence type="ECO:0000256" key="6">
    <source>
        <dbReference type="SAM" id="MobiDB-lite"/>
    </source>
</evidence>
<evidence type="ECO:0000259" key="7">
    <source>
        <dbReference type="SMART" id="SM00864"/>
    </source>
</evidence>
<dbReference type="InterPro" id="IPR002453">
    <property type="entry name" value="Beta_tubulin"/>
</dbReference>
<name>A0A1I8HZJ2_9PLAT</name>
<evidence type="ECO:0000256" key="2">
    <source>
        <dbReference type="ARBA" id="ARBA00009636"/>
    </source>
</evidence>
<dbReference type="InterPro" id="IPR017975">
    <property type="entry name" value="Tubulin_CS"/>
</dbReference>
<dbReference type="SMART" id="SM00864">
    <property type="entry name" value="Tubulin"/>
    <property type="match status" value="1"/>
</dbReference>
<dbReference type="PROSITE" id="PS00227">
    <property type="entry name" value="TUBULIN"/>
    <property type="match status" value="1"/>
</dbReference>
<dbReference type="InterPro" id="IPR018316">
    <property type="entry name" value="Tubulin/FtsZ_2-layer-sand-dom"/>
</dbReference>
<dbReference type="InterPro" id="IPR023123">
    <property type="entry name" value="Tubulin_C"/>
</dbReference>
<organism evidence="8 9">
    <name type="scientific">Macrostomum lignano</name>
    <dbReference type="NCBI Taxonomy" id="282301"/>
    <lineage>
        <taxon>Eukaryota</taxon>
        <taxon>Metazoa</taxon>
        <taxon>Spiralia</taxon>
        <taxon>Lophotrochozoa</taxon>
        <taxon>Platyhelminthes</taxon>
        <taxon>Rhabditophora</taxon>
        <taxon>Macrostomorpha</taxon>
        <taxon>Macrostomida</taxon>
        <taxon>Macrostomidae</taxon>
        <taxon>Macrostomum</taxon>
    </lineage>
</organism>
<dbReference type="Pfam" id="PF03953">
    <property type="entry name" value="Tubulin_C"/>
    <property type="match status" value="1"/>
</dbReference>
<dbReference type="SUPFAM" id="SSF52490">
    <property type="entry name" value="Tubulin nucleotide-binding domain-like"/>
    <property type="match status" value="1"/>
</dbReference>
<dbReference type="PANTHER" id="PTHR11588">
    <property type="entry name" value="TUBULIN"/>
    <property type="match status" value="1"/>
</dbReference>
<feature type="compositionally biased region" description="Low complexity" evidence="6">
    <location>
        <begin position="75"/>
        <end position="84"/>
    </location>
</feature>
<comment type="cofactor">
    <cofactor evidence="1">
        <name>Mg(2+)</name>
        <dbReference type="ChEBI" id="CHEBI:18420"/>
    </cofactor>
</comment>
<accession>A0A1I8HZJ2</accession>
<protein>
    <submittedName>
        <fullName evidence="9">Tubulin domain-containing protein</fullName>
    </submittedName>
</protein>
<dbReference type="Proteomes" id="UP000095280">
    <property type="component" value="Unplaced"/>
</dbReference>
<dbReference type="PRINTS" id="PR01163">
    <property type="entry name" value="BETATUBULIN"/>
</dbReference>
<dbReference type="GO" id="GO:0003924">
    <property type="term" value="F:GTPase activity"/>
    <property type="evidence" value="ECO:0007669"/>
    <property type="project" value="InterPro"/>
</dbReference>
<keyword evidence="4" id="KW-0547">Nucleotide-binding</keyword>
<dbReference type="Gene3D" id="3.30.1330.20">
    <property type="entry name" value="Tubulin/FtsZ, C-terminal domain"/>
    <property type="match status" value="1"/>
</dbReference>
<dbReference type="Gene3D" id="1.10.287.600">
    <property type="entry name" value="Helix hairpin bin"/>
    <property type="match status" value="1"/>
</dbReference>
<dbReference type="GO" id="GO:0005525">
    <property type="term" value="F:GTP binding"/>
    <property type="evidence" value="ECO:0007669"/>
    <property type="project" value="UniProtKB-KW"/>
</dbReference>
<dbReference type="InterPro" id="IPR000217">
    <property type="entry name" value="Tubulin"/>
</dbReference>
<evidence type="ECO:0000256" key="3">
    <source>
        <dbReference type="ARBA" id="ARBA00022701"/>
    </source>
</evidence>
<proteinExistence type="inferred from homology"/>
<evidence type="ECO:0000256" key="4">
    <source>
        <dbReference type="ARBA" id="ARBA00022741"/>
    </source>
</evidence>
<evidence type="ECO:0000256" key="5">
    <source>
        <dbReference type="ARBA" id="ARBA00023134"/>
    </source>
</evidence>
<dbReference type="Pfam" id="PF00091">
    <property type="entry name" value="Tubulin"/>
    <property type="match status" value="1"/>
</dbReference>
<dbReference type="InterPro" id="IPR037103">
    <property type="entry name" value="Tubulin/FtsZ-like_C"/>
</dbReference>
<feature type="domain" description="Tubulin/FtsZ GTPase" evidence="7">
    <location>
        <begin position="300"/>
        <end position="495"/>
    </location>
</feature>
<keyword evidence="5" id="KW-0342">GTP-binding</keyword>